<evidence type="ECO:0000256" key="4">
    <source>
        <dbReference type="SAM" id="MobiDB-lite"/>
    </source>
</evidence>
<gene>
    <name evidence="7" type="primary">LOC110220107</name>
</gene>
<dbReference type="RefSeq" id="XP_020859658.1">
    <property type="nucleotide sequence ID" value="XM_021003999.1"/>
</dbReference>
<keyword evidence="2" id="KW-0862">Zinc</keyword>
<name>A0A6P5LR05_PHACI</name>
<dbReference type="SUPFAM" id="SSF57850">
    <property type="entry name" value="RING/U-box"/>
    <property type="match status" value="1"/>
</dbReference>
<feature type="region of interest" description="Disordered" evidence="4">
    <location>
        <begin position="121"/>
        <end position="143"/>
    </location>
</feature>
<evidence type="ECO:0000313" key="7">
    <source>
        <dbReference type="RefSeq" id="XP_020859658.1"/>
    </source>
</evidence>
<dbReference type="Gene3D" id="3.30.160.60">
    <property type="entry name" value="Classic Zinc Finger"/>
    <property type="match status" value="1"/>
</dbReference>
<evidence type="ECO:0000256" key="2">
    <source>
        <dbReference type="ARBA" id="ARBA00022833"/>
    </source>
</evidence>
<dbReference type="SMART" id="SM00336">
    <property type="entry name" value="BBOX"/>
    <property type="match status" value="1"/>
</dbReference>
<proteinExistence type="predicted"/>
<dbReference type="GO" id="GO:0008270">
    <property type="term" value="F:zinc ion binding"/>
    <property type="evidence" value="ECO:0007669"/>
    <property type="project" value="UniProtKB-KW"/>
</dbReference>
<sequence length="143" mass="16271">MEVGAHSILGLWDGLQNLLTCPVCGNYHKDPITMFSGNTVCQSCYPQECPPAGLNWRIRRIVTLFKEMKPLLEQPQPVPEGWCPKHDEPFTLLCQEDNQRICYVCQYSSLHSKHTLTKLEDPKAREASCEEENEISLPPPGHH</sequence>
<keyword evidence="1 3" id="KW-0479">Metal-binding</keyword>
<dbReference type="KEGG" id="pcw:110220107"/>
<dbReference type="SUPFAM" id="SSF57845">
    <property type="entry name" value="B-box zinc-binding domain"/>
    <property type="match status" value="1"/>
</dbReference>
<reference evidence="7" key="1">
    <citation type="submission" date="2025-08" db="UniProtKB">
        <authorList>
            <consortium name="RefSeq"/>
        </authorList>
    </citation>
    <scope>IDENTIFICATION</scope>
    <source>
        <tissue evidence="7">Spleen</tissue>
    </source>
</reference>
<keyword evidence="6" id="KW-1185">Reference proteome</keyword>
<protein>
    <submittedName>
        <fullName evidence="7">E3 ubiquitin-protein ligase TRIM4-like isoform X1</fullName>
    </submittedName>
</protein>
<dbReference type="GeneID" id="110220107"/>
<evidence type="ECO:0000256" key="3">
    <source>
        <dbReference type="PROSITE-ProRule" id="PRU00024"/>
    </source>
</evidence>
<organism evidence="6 7">
    <name type="scientific">Phascolarctos cinereus</name>
    <name type="common">Koala</name>
    <dbReference type="NCBI Taxonomy" id="38626"/>
    <lineage>
        <taxon>Eukaryota</taxon>
        <taxon>Metazoa</taxon>
        <taxon>Chordata</taxon>
        <taxon>Craniata</taxon>
        <taxon>Vertebrata</taxon>
        <taxon>Euteleostomi</taxon>
        <taxon>Mammalia</taxon>
        <taxon>Metatheria</taxon>
        <taxon>Diprotodontia</taxon>
        <taxon>Phascolarctidae</taxon>
        <taxon>Phascolarctos</taxon>
    </lineage>
</organism>
<dbReference type="InterPro" id="IPR000315">
    <property type="entry name" value="Znf_B-box"/>
</dbReference>
<dbReference type="Pfam" id="PF00643">
    <property type="entry name" value="zf-B_box"/>
    <property type="match status" value="1"/>
</dbReference>
<accession>A0A6P5LR05</accession>
<dbReference type="PANTHER" id="PTHR24103">
    <property type="entry name" value="E3 UBIQUITIN-PROTEIN LIGASE TRIM"/>
    <property type="match status" value="1"/>
</dbReference>
<dbReference type="InterPro" id="IPR050143">
    <property type="entry name" value="TRIM/RBCC"/>
</dbReference>
<dbReference type="AlphaFoldDB" id="A0A6P5LR05"/>
<dbReference type="InParanoid" id="A0A6P5LR05"/>
<evidence type="ECO:0000259" key="5">
    <source>
        <dbReference type="PROSITE" id="PS50119"/>
    </source>
</evidence>
<evidence type="ECO:0000313" key="6">
    <source>
        <dbReference type="Proteomes" id="UP000515140"/>
    </source>
</evidence>
<dbReference type="Proteomes" id="UP000515140">
    <property type="component" value="Unplaced"/>
</dbReference>
<evidence type="ECO:0000256" key="1">
    <source>
        <dbReference type="ARBA" id="ARBA00022771"/>
    </source>
</evidence>
<keyword evidence="1 3" id="KW-0863">Zinc-finger</keyword>
<feature type="domain" description="B box-type" evidence="5">
    <location>
        <begin position="83"/>
        <end position="119"/>
    </location>
</feature>
<dbReference type="PROSITE" id="PS50119">
    <property type="entry name" value="ZF_BBOX"/>
    <property type="match status" value="1"/>
</dbReference>